<proteinExistence type="predicted"/>
<dbReference type="Proteomes" id="UP000593719">
    <property type="component" value="Chromosome"/>
</dbReference>
<evidence type="ECO:0000259" key="1">
    <source>
        <dbReference type="PROSITE" id="PS50853"/>
    </source>
</evidence>
<dbReference type="RefSeq" id="WP_193150163.1">
    <property type="nucleotide sequence ID" value="NZ_CP041235.1"/>
</dbReference>
<dbReference type="InterPro" id="IPR013783">
    <property type="entry name" value="Ig-like_fold"/>
</dbReference>
<dbReference type="EMBL" id="CP041235">
    <property type="protein sequence ID" value="QOP43982.1"/>
    <property type="molecule type" value="Genomic_DNA"/>
</dbReference>
<sequence>MKLLSLSTLCAVSLLILSGCQGISPLPKKKVAIDSTLPVVTLTKNGIMRDMKTVAFEWKSIKDPRVNGIYVYKRILGKKTTKELDYYDRIDNRFKTHYLDAKNKPGTKYSYAFRVVSKDAQGQLSKVYNVSTLPVLESVAWIHSIAGLPRSAKIIWRPHENQRVASYIIERQSVEDESFKKIATLKGRLNAEYIDEDLKDNAVYLYRIRAKTYDGIISQPSQIVKSVTKALPKSVEHISASKNLPKMIKISWSVSKQKDFHQYYLYRGEDIDSSFELIAKLYNNSFTDHINKDGQVYFYRVSVVDKDGLESEHDENTVMGMTLPKPDAPVVTSIQLTDSGVELSWKATDARIKSYKIVRKRQIGWFKETTKEYKNIHTNRFLDTNITADSIYTYTVYGIDENGIVSKPSTEVKIKVGAFTKVVDGEKSAPVKEVHVKTYIKNTDSTQERVTPVKDLDLNEI</sequence>
<dbReference type="PROSITE" id="PS51257">
    <property type="entry name" value="PROKAR_LIPOPROTEIN"/>
    <property type="match status" value="1"/>
</dbReference>
<dbReference type="SMART" id="SM00060">
    <property type="entry name" value="FN3"/>
    <property type="match status" value="3"/>
</dbReference>
<name>A0A7M1B5L4_9BACT</name>
<dbReference type="CDD" id="cd00063">
    <property type="entry name" value="FN3"/>
    <property type="match status" value="2"/>
</dbReference>
<protein>
    <submittedName>
        <fullName evidence="2">Fibronectin type III domain-containing protein</fullName>
    </submittedName>
</protein>
<reference evidence="2 3" key="1">
    <citation type="submission" date="2019-06" db="EMBL/GenBank/DDBJ databases">
        <title>Sulfurimonas gotlandica sp. nov., a chemoautotrophic and psychrotolerant epsilonproteobacterium isolated from a pelagic redoxcline, and an emended description of the genus Sulfurimonas.</title>
        <authorList>
            <person name="Wang S."/>
            <person name="Jiang L."/>
            <person name="Shao Z."/>
        </authorList>
    </citation>
    <scope>NUCLEOTIDE SEQUENCE [LARGE SCALE GENOMIC DNA]</scope>
    <source>
        <strain evidence="2 3">S2-6</strain>
    </source>
</reference>
<dbReference type="AlphaFoldDB" id="A0A7M1B5L4"/>
<dbReference type="PROSITE" id="PS50853">
    <property type="entry name" value="FN3"/>
    <property type="match status" value="2"/>
</dbReference>
<gene>
    <name evidence="2" type="ORF">FJR45_08475</name>
</gene>
<dbReference type="InterPro" id="IPR003961">
    <property type="entry name" value="FN3_dom"/>
</dbReference>
<accession>A0A7M1B5L4</accession>
<evidence type="ECO:0000313" key="2">
    <source>
        <dbReference type="EMBL" id="QOP43982.1"/>
    </source>
</evidence>
<dbReference type="KEGG" id="ssei:FJR45_08475"/>
<organism evidence="2 3">
    <name type="scientific">Sulfurimonas sediminis</name>
    <dbReference type="NCBI Taxonomy" id="2590020"/>
    <lineage>
        <taxon>Bacteria</taxon>
        <taxon>Pseudomonadati</taxon>
        <taxon>Campylobacterota</taxon>
        <taxon>Epsilonproteobacteria</taxon>
        <taxon>Campylobacterales</taxon>
        <taxon>Sulfurimonadaceae</taxon>
        <taxon>Sulfurimonas</taxon>
    </lineage>
</organism>
<feature type="domain" description="Fibronectin type-III" evidence="1">
    <location>
        <begin position="325"/>
        <end position="419"/>
    </location>
</feature>
<evidence type="ECO:0000313" key="3">
    <source>
        <dbReference type="Proteomes" id="UP000593719"/>
    </source>
</evidence>
<dbReference type="InterPro" id="IPR036116">
    <property type="entry name" value="FN3_sf"/>
</dbReference>
<dbReference type="SUPFAM" id="SSF49265">
    <property type="entry name" value="Fibronectin type III"/>
    <property type="match status" value="2"/>
</dbReference>
<keyword evidence="3" id="KW-1185">Reference proteome</keyword>
<feature type="domain" description="Fibronectin type-III" evidence="1">
    <location>
        <begin position="135"/>
        <end position="233"/>
    </location>
</feature>
<dbReference type="Gene3D" id="2.60.40.10">
    <property type="entry name" value="Immunoglobulins"/>
    <property type="match status" value="3"/>
</dbReference>